<name>A0A3B1AI69_9ZZZZ</name>
<dbReference type="EMBL" id="UOFR01000069">
    <property type="protein sequence ID" value="VAW99583.1"/>
    <property type="molecule type" value="Genomic_DNA"/>
</dbReference>
<feature type="domain" description="Cytochrome c" evidence="7">
    <location>
        <begin position="69"/>
        <end position="154"/>
    </location>
</feature>
<reference evidence="8" key="1">
    <citation type="submission" date="2018-06" db="EMBL/GenBank/DDBJ databases">
        <authorList>
            <person name="Zhirakovskaya E."/>
        </authorList>
    </citation>
    <scope>NUCLEOTIDE SEQUENCE</scope>
</reference>
<evidence type="ECO:0000313" key="8">
    <source>
        <dbReference type="EMBL" id="VAW99583.1"/>
    </source>
</evidence>
<dbReference type="InterPro" id="IPR036909">
    <property type="entry name" value="Cyt_c-like_dom_sf"/>
</dbReference>
<dbReference type="PROSITE" id="PS51007">
    <property type="entry name" value="CYTC"/>
    <property type="match status" value="1"/>
</dbReference>
<keyword evidence="2" id="KW-0349">Heme</keyword>
<evidence type="ECO:0000256" key="3">
    <source>
        <dbReference type="ARBA" id="ARBA00022723"/>
    </source>
</evidence>
<keyword evidence="6" id="KW-0812">Transmembrane</keyword>
<evidence type="ECO:0000256" key="5">
    <source>
        <dbReference type="ARBA" id="ARBA00023004"/>
    </source>
</evidence>
<evidence type="ECO:0000259" key="7">
    <source>
        <dbReference type="PROSITE" id="PS51007"/>
    </source>
</evidence>
<evidence type="ECO:0000256" key="1">
    <source>
        <dbReference type="ARBA" id="ARBA00022448"/>
    </source>
</evidence>
<evidence type="ECO:0000256" key="2">
    <source>
        <dbReference type="ARBA" id="ARBA00022617"/>
    </source>
</evidence>
<keyword evidence="3" id="KW-0479">Metal-binding</keyword>
<dbReference type="SUPFAM" id="SSF46626">
    <property type="entry name" value="Cytochrome c"/>
    <property type="match status" value="1"/>
</dbReference>
<dbReference type="GO" id="GO:0005506">
    <property type="term" value="F:iron ion binding"/>
    <property type="evidence" value="ECO:0007669"/>
    <property type="project" value="InterPro"/>
</dbReference>
<dbReference type="Gene3D" id="1.10.760.10">
    <property type="entry name" value="Cytochrome c-like domain"/>
    <property type="match status" value="1"/>
</dbReference>
<dbReference type="GO" id="GO:0009055">
    <property type="term" value="F:electron transfer activity"/>
    <property type="evidence" value="ECO:0007669"/>
    <property type="project" value="InterPro"/>
</dbReference>
<keyword evidence="1" id="KW-0813">Transport</keyword>
<keyword evidence="5" id="KW-0408">Iron</keyword>
<accession>A0A3B1AI69</accession>
<sequence>MSTDSDFYRTLTMVIVGLSVFFIIIIVAANIIPGDEGTDVAVDSRIKAKIDQSIKPVGKVNVDSSSAGAAAPAASSDFDATAAYQSSCFACHGTGALNAPKLGDKAAWKARIAQGDAIYTNAIKGKGSMPPKGGAASLSDDQIKSIVDHMISQSK</sequence>
<dbReference type="InterPro" id="IPR009056">
    <property type="entry name" value="Cyt_c-like_dom"/>
</dbReference>
<dbReference type="PANTHER" id="PTHR40942">
    <property type="match status" value="1"/>
</dbReference>
<dbReference type="InterPro" id="IPR002323">
    <property type="entry name" value="Cyt_CIE"/>
</dbReference>
<dbReference type="Pfam" id="PF13442">
    <property type="entry name" value="Cytochrome_CBB3"/>
    <property type="match status" value="1"/>
</dbReference>
<keyword evidence="4" id="KW-0249">Electron transport</keyword>
<dbReference type="PANTHER" id="PTHR40942:SF4">
    <property type="entry name" value="CYTOCHROME C5"/>
    <property type="match status" value="1"/>
</dbReference>
<evidence type="ECO:0000256" key="6">
    <source>
        <dbReference type="SAM" id="Phobius"/>
    </source>
</evidence>
<dbReference type="AlphaFoldDB" id="A0A3B1AI69"/>
<dbReference type="GO" id="GO:0020037">
    <property type="term" value="F:heme binding"/>
    <property type="evidence" value="ECO:0007669"/>
    <property type="project" value="InterPro"/>
</dbReference>
<feature type="transmembrane region" description="Helical" evidence="6">
    <location>
        <begin position="12"/>
        <end position="32"/>
    </location>
</feature>
<organism evidence="8">
    <name type="scientific">hydrothermal vent metagenome</name>
    <dbReference type="NCBI Taxonomy" id="652676"/>
    <lineage>
        <taxon>unclassified sequences</taxon>
        <taxon>metagenomes</taxon>
        <taxon>ecological metagenomes</taxon>
    </lineage>
</organism>
<dbReference type="PRINTS" id="PR00607">
    <property type="entry name" value="CYTCHROMECIE"/>
</dbReference>
<keyword evidence="6" id="KW-1133">Transmembrane helix</keyword>
<evidence type="ECO:0000256" key="4">
    <source>
        <dbReference type="ARBA" id="ARBA00022982"/>
    </source>
</evidence>
<protein>
    <submittedName>
        <fullName evidence="8">Cytochrome c5</fullName>
    </submittedName>
</protein>
<proteinExistence type="predicted"/>
<gene>
    <name evidence="8" type="ORF">MNBD_GAMMA21-1647</name>
</gene>
<keyword evidence="6" id="KW-0472">Membrane</keyword>